<dbReference type="InterPro" id="IPR035892">
    <property type="entry name" value="C2_domain_sf"/>
</dbReference>
<dbReference type="SMART" id="SM00239">
    <property type="entry name" value="C2"/>
    <property type="match status" value="1"/>
</dbReference>
<dbReference type="Pfam" id="PF00168">
    <property type="entry name" value="C2"/>
    <property type="match status" value="1"/>
</dbReference>
<accession>A0AAP0FYT2</accession>
<keyword evidence="4" id="KW-1185">Reference proteome</keyword>
<feature type="region of interest" description="Disordered" evidence="1">
    <location>
        <begin position="94"/>
        <end position="138"/>
    </location>
</feature>
<organism evidence="3 4">
    <name type="scientific">Platanthera zijinensis</name>
    <dbReference type="NCBI Taxonomy" id="2320716"/>
    <lineage>
        <taxon>Eukaryota</taxon>
        <taxon>Viridiplantae</taxon>
        <taxon>Streptophyta</taxon>
        <taxon>Embryophyta</taxon>
        <taxon>Tracheophyta</taxon>
        <taxon>Spermatophyta</taxon>
        <taxon>Magnoliopsida</taxon>
        <taxon>Liliopsida</taxon>
        <taxon>Asparagales</taxon>
        <taxon>Orchidaceae</taxon>
        <taxon>Orchidoideae</taxon>
        <taxon>Orchideae</taxon>
        <taxon>Orchidinae</taxon>
        <taxon>Platanthera</taxon>
    </lineage>
</organism>
<dbReference type="PANTHER" id="PTHR32246:SF68">
    <property type="entry name" value="OS01G0853800 PROTEIN"/>
    <property type="match status" value="1"/>
</dbReference>
<comment type="caution">
    <text evidence="3">The sequence shown here is derived from an EMBL/GenBank/DDBJ whole genome shotgun (WGS) entry which is preliminary data.</text>
</comment>
<dbReference type="AlphaFoldDB" id="A0AAP0FYT2"/>
<dbReference type="CDD" id="cd04051">
    <property type="entry name" value="C2_SRC2_like"/>
    <property type="match status" value="1"/>
</dbReference>
<evidence type="ECO:0000256" key="1">
    <source>
        <dbReference type="SAM" id="MobiDB-lite"/>
    </source>
</evidence>
<evidence type="ECO:0000259" key="2">
    <source>
        <dbReference type="PROSITE" id="PS50004"/>
    </source>
</evidence>
<dbReference type="SUPFAM" id="SSF49562">
    <property type="entry name" value="C2 domain (Calcium/lipid-binding domain, CaLB)"/>
    <property type="match status" value="1"/>
</dbReference>
<dbReference type="PANTHER" id="PTHR32246">
    <property type="entry name" value="INGRESSION PROTEIN FIC1"/>
    <property type="match status" value="1"/>
</dbReference>
<dbReference type="EMBL" id="JBBWWQ010000016">
    <property type="protein sequence ID" value="KAK8926174.1"/>
    <property type="molecule type" value="Genomic_DNA"/>
</dbReference>
<dbReference type="InterPro" id="IPR044750">
    <property type="entry name" value="C2_SRC2/BAP"/>
</dbReference>
<dbReference type="InterPro" id="IPR000008">
    <property type="entry name" value="C2_dom"/>
</dbReference>
<sequence length="309" mass="33236">MASPRPTSPATRPLEVEITVVSAKHLKNVNWRHGDLKPYAVAYLDPERRSATKPDDAGSTRPVWNERLVLPLPFPLHQESPLVLTLDIFHSKPSETPKPLVGTARSPLSDLIDLEDPSGNPRKSARLTSSAPPAAPKAKFASGWPFASAPMCRSLYPYGNYSDPYSGYYSSTPGYFSAPPAPGAAGPSARPSYYDRSSGYALVGAVAGALGGLALEEGLKHEEGKITERVEESLPGRITKTIVPTTEKIRCLLLPNCYLCLKIGVCGVQFCSDGEPPAVSVTQAARSLFPRSTAAVQPFICPPQPRFTH</sequence>
<dbReference type="Proteomes" id="UP001418222">
    <property type="component" value="Unassembled WGS sequence"/>
</dbReference>
<gene>
    <name evidence="3" type="ORF">KSP39_PZI018360</name>
</gene>
<name>A0AAP0FYT2_9ASPA</name>
<feature type="compositionally biased region" description="Low complexity" evidence="1">
    <location>
        <begin position="129"/>
        <end position="138"/>
    </location>
</feature>
<feature type="domain" description="C2" evidence="2">
    <location>
        <begin position="1"/>
        <end position="121"/>
    </location>
</feature>
<evidence type="ECO:0000313" key="4">
    <source>
        <dbReference type="Proteomes" id="UP001418222"/>
    </source>
</evidence>
<proteinExistence type="predicted"/>
<evidence type="ECO:0000313" key="3">
    <source>
        <dbReference type="EMBL" id="KAK8926174.1"/>
    </source>
</evidence>
<reference evidence="3 4" key="1">
    <citation type="journal article" date="2022" name="Nat. Plants">
        <title>Genomes of leafy and leafless Platanthera orchids illuminate the evolution of mycoheterotrophy.</title>
        <authorList>
            <person name="Li M.H."/>
            <person name="Liu K.W."/>
            <person name="Li Z."/>
            <person name="Lu H.C."/>
            <person name="Ye Q.L."/>
            <person name="Zhang D."/>
            <person name="Wang J.Y."/>
            <person name="Li Y.F."/>
            <person name="Zhong Z.M."/>
            <person name="Liu X."/>
            <person name="Yu X."/>
            <person name="Liu D.K."/>
            <person name="Tu X.D."/>
            <person name="Liu B."/>
            <person name="Hao Y."/>
            <person name="Liao X.Y."/>
            <person name="Jiang Y.T."/>
            <person name="Sun W.H."/>
            <person name="Chen J."/>
            <person name="Chen Y.Q."/>
            <person name="Ai Y."/>
            <person name="Zhai J.W."/>
            <person name="Wu S.S."/>
            <person name="Zhou Z."/>
            <person name="Hsiao Y.Y."/>
            <person name="Wu W.L."/>
            <person name="Chen Y.Y."/>
            <person name="Lin Y.F."/>
            <person name="Hsu J.L."/>
            <person name="Li C.Y."/>
            <person name="Wang Z.W."/>
            <person name="Zhao X."/>
            <person name="Zhong W.Y."/>
            <person name="Ma X.K."/>
            <person name="Ma L."/>
            <person name="Huang J."/>
            <person name="Chen G.Z."/>
            <person name="Huang M.Z."/>
            <person name="Huang L."/>
            <person name="Peng D.H."/>
            <person name="Luo Y.B."/>
            <person name="Zou S.Q."/>
            <person name="Chen S.P."/>
            <person name="Lan S."/>
            <person name="Tsai W.C."/>
            <person name="Van de Peer Y."/>
            <person name="Liu Z.J."/>
        </authorList>
    </citation>
    <scope>NUCLEOTIDE SEQUENCE [LARGE SCALE GENOMIC DNA]</scope>
    <source>
        <strain evidence="3">Lor287</strain>
    </source>
</reference>
<dbReference type="Gene3D" id="2.60.40.150">
    <property type="entry name" value="C2 domain"/>
    <property type="match status" value="1"/>
</dbReference>
<dbReference type="PROSITE" id="PS50004">
    <property type="entry name" value="C2"/>
    <property type="match status" value="1"/>
</dbReference>
<dbReference type="GO" id="GO:0006952">
    <property type="term" value="P:defense response"/>
    <property type="evidence" value="ECO:0007669"/>
    <property type="project" value="InterPro"/>
</dbReference>
<protein>
    <recommendedName>
        <fullName evidence="2">C2 domain-containing protein</fullName>
    </recommendedName>
</protein>